<dbReference type="GO" id="GO:0005737">
    <property type="term" value="C:cytoplasm"/>
    <property type="evidence" value="ECO:0007669"/>
    <property type="project" value="TreeGrafter"/>
</dbReference>
<keyword evidence="3" id="KW-1185">Reference proteome</keyword>
<dbReference type="Proteomes" id="UP000219573">
    <property type="component" value="Unassembled WGS sequence"/>
</dbReference>
<gene>
    <name evidence="2" type="ORF">SAMN06265827_10646</name>
</gene>
<dbReference type="InterPro" id="IPR036188">
    <property type="entry name" value="FAD/NAD-bd_sf"/>
</dbReference>
<name>A0A285GBB8_9FIRM</name>
<dbReference type="AlphaFoldDB" id="A0A285GBB8"/>
<dbReference type="PANTHER" id="PTHR13847:SF201">
    <property type="entry name" value="PUTATIBE OXIDOREDUCTASE"/>
    <property type="match status" value="1"/>
</dbReference>
<dbReference type="PANTHER" id="PTHR13847">
    <property type="entry name" value="SARCOSINE DEHYDROGENASE-RELATED"/>
    <property type="match status" value="1"/>
</dbReference>
<dbReference type="EMBL" id="OBDZ01000006">
    <property type="protein sequence ID" value="SNY20867.1"/>
    <property type="molecule type" value="Genomic_DNA"/>
</dbReference>
<evidence type="ECO:0000313" key="3">
    <source>
        <dbReference type="Proteomes" id="UP000219573"/>
    </source>
</evidence>
<dbReference type="RefSeq" id="WP_097017078.1">
    <property type="nucleotide sequence ID" value="NZ_OBDZ01000006.1"/>
</dbReference>
<proteinExistence type="predicted"/>
<sequence length="409" mass="46485">MKLVAGDMLWTSVDRINEQYSYLNNHIECDVLIIGGGITGAITAYYLTKAGINTVIVEKNRIGYGSTRASTSILQYEIDTDLNGLSAMVGEENAVNAFKLCEQAVYDIEKIIGRLDDKSDFELKECLYYTDNPSEVSALKKEYHLRKKHEFDVEFLDREQAKSRFTLPIEGGIYSRKGAAQIDPYRFTHALIRQSLEQGLTVFENTEIDSILPQENYVMLQTTNNFNIKAKKIIIATGYEAKKYFNKKIATFSRTFTIVTKPVNDFSGWYNTCIIRDNKHAYNYLRTTGEGRIIFGGEDEGVGKESSKMSNLSNNDLVSKQKYEILFNKLKLYFPEIKDIEVDYKFSGIFATTKDGLPYIGGYEQMPNCYFNLGYGSNGILYALLGGQLLTDLCLGKGREELKLFRLNR</sequence>
<evidence type="ECO:0000259" key="1">
    <source>
        <dbReference type="Pfam" id="PF01266"/>
    </source>
</evidence>
<accession>A0A285GBB8</accession>
<dbReference type="SUPFAM" id="SSF51905">
    <property type="entry name" value="FAD/NAD(P)-binding domain"/>
    <property type="match status" value="1"/>
</dbReference>
<dbReference type="Gene3D" id="3.50.50.60">
    <property type="entry name" value="FAD/NAD(P)-binding domain"/>
    <property type="match status" value="1"/>
</dbReference>
<dbReference type="InterPro" id="IPR006076">
    <property type="entry name" value="FAD-dep_OxRdtase"/>
</dbReference>
<dbReference type="Gene3D" id="3.30.9.10">
    <property type="entry name" value="D-Amino Acid Oxidase, subunit A, domain 2"/>
    <property type="match status" value="1"/>
</dbReference>
<feature type="domain" description="FAD dependent oxidoreductase" evidence="1">
    <location>
        <begin position="30"/>
        <end position="393"/>
    </location>
</feature>
<evidence type="ECO:0000313" key="2">
    <source>
        <dbReference type="EMBL" id="SNY20867.1"/>
    </source>
</evidence>
<protein>
    <submittedName>
        <fullName evidence="2">Glycine/D-amino acid oxidase</fullName>
    </submittedName>
</protein>
<dbReference type="Pfam" id="PF01266">
    <property type="entry name" value="DAO"/>
    <property type="match status" value="1"/>
</dbReference>
<reference evidence="3" key="1">
    <citation type="submission" date="2017-09" db="EMBL/GenBank/DDBJ databases">
        <authorList>
            <person name="Varghese N."/>
            <person name="Submissions S."/>
        </authorList>
    </citation>
    <scope>NUCLEOTIDE SEQUENCE [LARGE SCALE GENOMIC DNA]</scope>
    <source>
        <strain evidence="3">MSL47</strain>
    </source>
</reference>
<organism evidence="2 3">
    <name type="scientific">Orenia metallireducens</name>
    <dbReference type="NCBI Taxonomy" id="1413210"/>
    <lineage>
        <taxon>Bacteria</taxon>
        <taxon>Bacillati</taxon>
        <taxon>Bacillota</taxon>
        <taxon>Clostridia</taxon>
        <taxon>Halanaerobiales</taxon>
        <taxon>Halobacteroidaceae</taxon>
        <taxon>Orenia</taxon>
    </lineage>
</organism>